<dbReference type="Gene3D" id="2.170.130.10">
    <property type="entry name" value="TonB-dependent receptor, plug domain"/>
    <property type="match status" value="1"/>
</dbReference>
<organism evidence="10 11">
    <name type="scientific">Rhodocytophaga aerolata</name>
    <dbReference type="NCBI Taxonomy" id="455078"/>
    <lineage>
        <taxon>Bacteria</taxon>
        <taxon>Pseudomonadati</taxon>
        <taxon>Bacteroidota</taxon>
        <taxon>Cytophagia</taxon>
        <taxon>Cytophagales</taxon>
        <taxon>Rhodocytophagaceae</taxon>
        <taxon>Rhodocytophaga</taxon>
    </lineage>
</organism>
<evidence type="ECO:0000256" key="8">
    <source>
        <dbReference type="SAM" id="Coils"/>
    </source>
</evidence>
<dbReference type="Proteomes" id="UP001168528">
    <property type="component" value="Unassembled WGS sequence"/>
</dbReference>
<comment type="subcellular location">
    <subcellularLocation>
        <location evidence="1 7">Cell outer membrane</location>
        <topology evidence="1 7">Multi-pass membrane protein</topology>
    </subcellularLocation>
</comment>
<comment type="similarity">
    <text evidence="7">Belongs to the TonB-dependent receptor family.</text>
</comment>
<dbReference type="RefSeq" id="WP_302037846.1">
    <property type="nucleotide sequence ID" value="NZ_JAUKPO010000006.1"/>
</dbReference>
<evidence type="ECO:0000256" key="3">
    <source>
        <dbReference type="ARBA" id="ARBA00022452"/>
    </source>
</evidence>
<dbReference type="PROSITE" id="PS52016">
    <property type="entry name" value="TONB_DEPENDENT_REC_3"/>
    <property type="match status" value="1"/>
</dbReference>
<comment type="caution">
    <text evidence="10">The sequence shown here is derived from an EMBL/GenBank/DDBJ whole genome shotgun (WGS) entry which is preliminary data.</text>
</comment>
<evidence type="ECO:0000313" key="11">
    <source>
        <dbReference type="Proteomes" id="UP001168528"/>
    </source>
</evidence>
<keyword evidence="2 7" id="KW-0813">Transport</keyword>
<dbReference type="InterPro" id="IPR037066">
    <property type="entry name" value="Plug_dom_sf"/>
</dbReference>
<evidence type="ECO:0000256" key="4">
    <source>
        <dbReference type="ARBA" id="ARBA00022692"/>
    </source>
</evidence>
<gene>
    <name evidence="10" type="ORF">Q0590_12310</name>
</gene>
<dbReference type="InterPro" id="IPR008969">
    <property type="entry name" value="CarboxyPept-like_regulatory"/>
</dbReference>
<keyword evidence="8" id="KW-0175">Coiled coil</keyword>
<dbReference type="Gene3D" id="2.40.170.20">
    <property type="entry name" value="TonB-dependent receptor, beta-barrel domain"/>
    <property type="match status" value="1"/>
</dbReference>
<dbReference type="Pfam" id="PF13715">
    <property type="entry name" value="CarbopepD_reg_2"/>
    <property type="match status" value="1"/>
</dbReference>
<dbReference type="InterPro" id="IPR039426">
    <property type="entry name" value="TonB-dep_rcpt-like"/>
</dbReference>
<keyword evidence="11" id="KW-1185">Reference proteome</keyword>
<evidence type="ECO:0000256" key="7">
    <source>
        <dbReference type="PROSITE-ProRule" id="PRU01360"/>
    </source>
</evidence>
<dbReference type="InterPro" id="IPR036942">
    <property type="entry name" value="Beta-barrel_TonB_sf"/>
</dbReference>
<evidence type="ECO:0000256" key="1">
    <source>
        <dbReference type="ARBA" id="ARBA00004571"/>
    </source>
</evidence>
<keyword evidence="10" id="KW-0675">Receptor</keyword>
<dbReference type="InterPro" id="IPR012910">
    <property type="entry name" value="Plug_dom"/>
</dbReference>
<proteinExistence type="inferred from homology"/>
<keyword evidence="4 7" id="KW-0812">Transmembrane</keyword>
<keyword evidence="5 7" id="KW-0472">Membrane</keyword>
<evidence type="ECO:0000256" key="5">
    <source>
        <dbReference type="ARBA" id="ARBA00023136"/>
    </source>
</evidence>
<keyword evidence="3 7" id="KW-1134">Transmembrane beta strand</keyword>
<evidence type="ECO:0000259" key="9">
    <source>
        <dbReference type="Pfam" id="PF07715"/>
    </source>
</evidence>
<evidence type="ECO:0000313" key="10">
    <source>
        <dbReference type="EMBL" id="MDO1447042.1"/>
    </source>
</evidence>
<dbReference type="Gene3D" id="2.60.40.1120">
    <property type="entry name" value="Carboxypeptidase-like, regulatory domain"/>
    <property type="match status" value="1"/>
</dbReference>
<feature type="domain" description="TonB-dependent receptor plug" evidence="9">
    <location>
        <begin position="155"/>
        <end position="233"/>
    </location>
</feature>
<reference evidence="10" key="1">
    <citation type="submission" date="2023-07" db="EMBL/GenBank/DDBJ databases">
        <title>The genome sequence of Rhodocytophaga aerolata KACC 12507.</title>
        <authorList>
            <person name="Zhang X."/>
        </authorList>
    </citation>
    <scope>NUCLEOTIDE SEQUENCE</scope>
    <source>
        <strain evidence="10">KACC 12507</strain>
    </source>
</reference>
<dbReference type="EMBL" id="JAUKPO010000006">
    <property type="protein sequence ID" value="MDO1447042.1"/>
    <property type="molecule type" value="Genomic_DNA"/>
</dbReference>
<sequence>MKVNAGLRVVAYKIFVCFVVAFVIFSRSHVVNAQSNFSVSGYVKDADTGEDLVGATIYAPALSKGTTTNAYGFFSLSLPADSVQLVISYIGYQQVSRRLLLNRNTQLTIVLSPEKRELQEVVVQAESLQDKLNQTQMSVEKLNIKEIKLVPAIFGEVDIIKVLQLKPGIQSGGEGASGLYVRGGGPDQNLVLLDEATVYNAAHLFGFFSIFNPDAVKGVDLYKGDFPAQYGGRLSSVVDVKLKDGNDQKFTGSGGIGAIASRLTLEGPLVKNKSSFVLSGRRTYFDAFTRALNRANRDNEDYNEIPDYYFYDLNAKVNYDLGEKDRLFVSGYLGRDKFGFQGDNFNINFNWGNNAATVRWNHIFSPKLFANTSLIYSDYKYTIENKFDIFSFTLGSTIRDLGAKTDFYYTANANHTIRFGGQYTHHTFDIGRLQADSEDGTIAFNSGQGLTGSEIGAYVSSELTAGPLWRFNSGLRFSGFENKGKWFGGVEPRLAARYKLSENTSLKASASRMYQYVHLVANSGASLPTDIWYPSGRLVQPQRSDQLAAGISTLLFKGKLLLTNEVYYKWMKNQLDFRDGAQLFVNPRLEEEFVFGRGWGYGNEIYLEKREGRTTGWVGYTLSWTYRKFNDINNGNPFFPRYDRRHDVSAVLIHELSRRLSITTTWVYGTGNAISLPVGRFLVQDINGSNFTVVPEYLQRNSFRMAPYHRLDVGLVWRFFPKWGESDLTLSVYNAYNRKNPYFIYFEEVRDRQTDIITGFKAKQVSLFPVIPSITYNFKF</sequence>
<evidence type="ECO:0000256" key="2">
    <source>
        <dbReference type="ARBA" id="ARBA00022448"/>
    </source>
</evidence>
<keyword evidence="6 7" id="KW-0998">Cell outer membrane</keyword>
<dbReference type="SUPFAM" id="SSF49464">
    <property type="entry name" value="Carboxypeptidase regulatory domain-like"/>
    <property type="match status" value="1"/>
</dbReference>
<name>A0ABT8R8H6_9BACT</name>
<feature type="coiled-coil region" evidence="8">
    <location>
        <begin position="115"/>
        <end position="145"/>
    </location>
</feature>
<accession>A0ABT8R8H6</accession>
<protein>
    <submittedName>
        <fullName evidence="10">TonB-dependent receptor</fullName>
    </submittedName>
</protein>
<evidence type="ECO:0000256" key="6">
    <source>
        <dbReference type="ARBA" id="ARBA00023237"/>
    </source>
</evidence>
<dbReference type="SUPFAM" id="SSF56935">
    <property type="entry name" value="Porins"/>
    <property type="match status" value="1"/>
</dbReference>
<dbReference type="Pfam" id="PF07715">
    <property type="entry name" value="Plug"/>
    <property type="match status" value="1"/>
</dbReference>